<keyword evidence="5 6" id="KW-0472">Membrane</keyword>
<organism evidence="7 8">
    <name type="scientific">Mucor plumbeus</name>
    <dbReference type="NCBI Taxonomy" id="97098"/>
    <lineage>
        <taxon>Eukaryota</taxon>
        <taxon>Fungi</taxon>
        <taxon>Fungi incertae sedis</taxon>
        <taxon>Mucoromycota</taxon>
        <taxon>Mucoromycotina</taxon>
        <taxon>Mucoromycetes</taxon>
        <taxon>Mucorales</taxon>
        <taxon>Mucorineae</taxon>
        <taxon>Mucoraceae</taxon>
        <taxon>Mucor</taxon>
    </lineage>
</organism>
<keyword evidence="3 6" id="KW-0812">Transmembrane</keyword>
<keyword evidence="8" id="KW-1185">Reference proteome</keyword>
<evidence type="ECO:0000256" key="5">
    <source>
        <dbReference type="ARBA" id="ARBA00023136"/>
    </source>
</evidence>
<dbReference type="GO" id="GO:0016020">
    <property type="term" value="C:membrane"/>
    <property type="evidence" value="ECO:0007669"/>
    <property type="project" value="UniProtKB-SubCell"/>
</dbReference>
<evidence type="ECO:0000256" key="2">
    <source>
        <dbReference type="ARBA" id="ARBA00005467"/>
    </source>
</evidence>
<evidence type="ECO:0000313" key="7">
    <source>
        <dbReference type="EMBL" id="KAG2194998.1"/>
    </source>
</evidence>
<dbReference type="SUPFAM" id="SSF51695">
    <property type="entry name" value="PLC-like phosphodiesterases"/>
    <property type="match status" value="1"/>
</dbReference>
<dbReference type="Proteomes" id="UP000650833">
    <property type="component" value="Unassembled WGS sequence"/>
</dbReference>
<proteinExistence type="inferred from homology"/>
<feature type="transmembrane region" description="Helical" evidence="6">
    <location>
        <begin position="75"/>
        <end position="96"/>
    </location>
</feature>
<dbReference type="GO" id="GO:0006629">
    <property type="term" value="P:lipid metabolic process"/>
    <property type="evidence" value="ECO:0007669"/>
    <property type="project" value="InterPro"/>
</dbReference>
<dbReference type="EMBL" id="JAEPRC010000550">
    <property type="protein sequence ID" value="KAG2194998.1"/>
    <property type="molecule type" value="Genomic_DNA"/>
</dbReference>
<comment type="caution">
    <text evidence="7">The sequence shown here is derived from an EMBL/GenBank/DDBJ whole genome shotgun (WGS) entry which is preliminary data.</text>
</comment>
<name>A0A8H7QNV1_9FUNG</name>
<dbReference type="InterPro" id="IPR008564">
    <property type="entry name" value="TVP23-like"/>
</dbReference>
<comment type="similarity">
    <text evidence="2">Belongs to the TVP23 family.</text>
</comment>
<dbReference type="Pfam" id="PF26146">
    <property type="entry name" value="PI-PLC_X"/>
    <property type="match status" value="1"/>
</dbReference>
<gene>
    <name evidence="7" type="ORF">INT46_008371</name>
</gene>
<evidence type="ECO:0000256" key="6">
    <source>
        <dbReference type="SAM" id="Phobius"/>
    </source>
</evidence>
<dbReference type="OrthoDB" id="7984201at2759"/>
<feature type="non-terminal residue" evidence="7">
    <location>
        <position position="1"/>
    </location>
</feature>
<protein>
    <recommendedName>
        <fullName evidence="9">PLC-like phosphodiesterase</fullName>
    </recommendedName>
</protein>
<feature type="transmembrane region" description="Helical" evidence="6">
    <location>
        <begin position="418"/>
        <end position="436"/>
    </location>
</feature>
<reference evidence="7" key="1">
    <citation type="submission" date="2020-12" db="EMBL/GenBank/DDBJ databases">
        <title>Metabolic potential, ecology and presence of endohyphal bacteria is reflected in genomic diversity of Mucoromycotina.</title>
        <authorList>
            <person name="Muszewska A."/>
            <person name="Okrasinska A."/>
            <person name="Steczkiewicz K."/>
            <person name="Drgas O."/>
            <person name="Orlowska M."/>
            <person name="Perlinska-Lenart U."/>
            <person name="Aleksandrzak-Piekarczyk T."/>
            <person name="Szatraj K."/>
            <person name="Zielenkiewicz U."/>
            <person name="Pilsyk S."/>
            <person name="Malc E."/>
            <person name="Mieczkowski P."/>
            <person name="Kruszewska J.S."/>
            <person name="Biernat P."/>
            <person name="Pawlowska J."/>
        </authorList>
    </citation>
    <scope>NUCLEOTIDE SEQUENCE</scope>
    <source>
        <strain evidence="7">CBS 226.32</strain>
    </source>
</reference>
<evidence type="ECO:0000256" key="3">
    <source>
        <dbReference type="ARBA" id="ARBA00022692"/>
    </source>
</evidence>
<dbReference type="Gene3D" id="3.20.20.190">
    <property type="entry name" value="Phosphatidylinositol (PI) phosphodiesterase"/>
    <property type="match status" value="1"/>
</dbReference>
<evidence type="ECO:0000313" key="8">
    <source>
        <dbReference type="Proteomes" id="UP000650833"/>
    </source>
</evidence>
<accession>A0A8H7QNV1</accession>
<dbReference type="InterPro" id="IPR051057">
    <property type="entry name" value="PI-PLC_domain"/>
</dbReference>
<evidence type="ECO:0000256" key="1">
    <source>
        <dbReference type="ARBA" id="ARBA00004141"/>
    </source>
</evidence>
<sequence>LNRNSNSANSQLFWVVLYGLPILWGIFAFLCNLTIKVSWLCIVVIAIAMNAPNSYGFSQWSTGSGTSGLLDLSPIFYILFDMHGILILFLCCYSWVFTVTAECNGGADLCNRTYDNITQLVTHDSYALTPNIAATQDYNIIDQLNDGVRGIKLSAVPSIGNPEVIHLCHTFCRILDAGLVSDTLNNISQWLQNNPKEVVTIMWNNLYNFKATQLAAAYEASDIMPYVYLHNTLSWPTIQEMIDTNKRLVNFVDAEADTAQVPWLMNQFSYVFETPYDNVDLESLNCNVDRISQGSSPHDLMYVMNHFIYGVIQMGALKIEIPLKEKANKTNAKESLLDHAFNCSAIFQKKPSFIEVDFYTIGDALSVVSNLNGIPATSLILKKLAPSVDSNTSAIRKSNLSPTEHVLIDNASSTGKKLTFSLWWSIAMSSFCYIIYRNY</sequence>
<dbReference type="Pfam" id="PF05832">
    <property type="entry name" value="DUF846"/>
    <property type="match status" value="1"/>
</dbReference>
<keyword evidence="4 6" id="KW-1133">Transmembrane helix</keyword>
<dbReference type="InterPro" id="IPR017946">
    <property type="entry name" value="PLC-like_Pdiesterase_TIM-brl"/>
</dbReference>
<dbReference type="AlphaFoldDB" id="A0A8H7QNV1"/>
<comment type="subcellular location">
    <subcellularLocation>
        <location evidence="1">Membrane</location>
        <topology evidence="1">Multi-pass membrane protein</topology>
    </subcellularLocation>
</comment>
<dbReference type="PANTHER" id="PTHR13593:SF140">
    <property type="entry name" value="PLC-LIKE PHOSPHODIESTERASE"/>
    <property type="match status" value="1"/>
</dbReference>
<evidence type="ECO:0008006" key="9">
    <source>
        <dbReference type="Google" id="ProtNLM"/>
    </source>
</evidence>
<feature type="transmembrane region" description="Helical" evidence="6">
    <location>
        <begin position="12"/>
        <end position="30"/>
    </location>
</feature>
<evidence type="ECO:0000256" key="4">
    <source>
        <dbReference type="ARBA" id="ARBA00022989"/>
    </source>
</evidence>
<dbReference type="GO" id="GO:0008081">
    <property type="term" value="F:phosphoric diester hydrolase activity"/>
    <property type="evidence" value="ECO:0007669"/>
    <property type="project" value="InterPro"/>
</dbReference>
<dbReference type="PANTHER" id="PTHR13593">
    <property type="match status" value="1"/>
</dbReference>
<feature type="transmembrane region" description="Helical" evidence="6">
    <location>
        <begin position="37"/>
        <end position="55"/>
    </location>
</feature>